<name>A0A1A8VVS1_PLAOA</name>
<dbReference type="AlphaFoldDB" id="A0A1A8VVS1"/>
<evidence type="ECO:0000313" key="3">
    <source>
        <dbReference type="EMBL" id="SBS93250.1"/>
    </source>
</evidence>
<proteinExistence type="predicted"/>
<protein>
    <submittedName>
        <fullName evidence="2">Uncharacterized protein</fullName>
    </submittedName>
</protein>
<reference evidence="2" key="2">
    <citation type="submission" date="2016-05" db="EMBL/GenBank/DDBJ databases">
        <authorList>
            <person name="Lavstsen T."/>
            <person name="Jespersen J.S."/>
        </authorList>
    </citation>
    <scope>NUCLEOTIDE SEQUENCE [LARGE SCALE GENOMIC DNA]</scope>
</reference>
<reference evidence="4 5" key="1">
    <citation type="submission" date="2016-05" db="EMBL/GenBank/DDBJ databases">
        <authorList>
            <person name="Naeem Raeece"/>
        </authorList>
    </citation>
    <scope>NUCLEOTIDE SEQUENCE [LARGE SCALE GENOMIC DNA]</scope>
</reference>
<evidence type="ECO:0000313" key="4">
    <source>
        <dbReference type="Proteomes" id="UP000078546"/>
    </source>
</evidence>
<dbReference type="Proteomes" id="UP000078560">
    <property type="component" value="Unassembled WGS sequence"/>
</dbReference>
<organism evidence="2 5">
    <name type="scientific">Plasmodium ovale curtisi</name>
    <dbReference type="NCBI Taxonomy" id="864141"/>
    <lineage>
        <taxon>Eukaryota</taxon>
        <taxon>Sar</taxon>
        <taxon>Alveolata</taxon>
        <taxon>Apicomplexa</taxon>
        <taxon>Aconoidasida</taxon>
        <taxon>Haemosporida</taxon>
        <taxon>Plasmodiidae</taxon>
        <taxon>Plasmodium</taxon>
        <taxon>Plasmodium (Plasmodium)</taxon>
    </lineage>
</organism>
<sequence length="88" mass="10264">MVLQSSLAGSGRENEMQDTMDNKNGRCNAEKRETERKEYCKMGKKMDTILNLFLFIIHLKRRISLETVLLNLIIEGRISAHDFKHLKL</sequence>
<feature type="region of interest" description="Disordered" evidence="1">
    <location>
        <begin position="1"/>
        <end position="34"/>
    </location>
</feature>
<dbReference type="Proteomes" id="UP000078546">
    <property type="component" value="Unassembled WGS sequence"/>
</dbReference>
<dbReference type="EMBL" id="FLQV01000462">
    <property type="protein sequence ID" value="SBS93250.1"/>
    <property type="molecule type" value="Genomic_DNA"/>
</dbReference>
<evidence type="ECO:0000313" key="5">
    <source>
        <dbReference type="Proteomes" id="UP000078560"/>
    </source>
</evidence>
<dbReference type="EMBL" id="FLQU01000374">
    <property type="protein sequence ID" value="SBS84665.1"/>
    <property type="molecule type" value="Genomic_DNA"/>
</dbReference>
<evidence type="ECO:0000313" key="2">
    <source>
        <dbReference type="EMBL" id="SBS84665.1"/>
    </source>
</evidence>
<accession>A0A1A8VVS1</accession>
<gene>
    <name evidence="3" type="ORF">POVCU1_025030</name>
    <name evidence="2" type="ORF">POVCU2_0027290</name>
</gene>
<feature type="compositionally biased region" description="Basic and acidic residues" evidence="1">
    <location>
        <begin position="12"/>
        <end position="34"/>
    </location>
</feature>
<evidence type="ECO:0000256" key="1">
    <source>
        <dbReference type="SAM" id="MobiDB-lite"/>
    </source>
</evidence>